<gene>
    <name evidence="1" type="ORF">RRG08_042493</name>
</gene>
<accession>A0AAE1CX35</accession>
<name>A0AAE1CX35_9GAST</name>
<dbReference type="Proteomes" id="UP001283361">
    <property type="component" value="Unassembled WGS sequence"/>
</dbReference>
<protein>
    <submittedName>
        <fullName evidence="1">Uncharacterized protein</fullName>
    </submittedName>
</protein>
<dbReference type="EMBL" id="JAWDGP010006444">
    <property type="protein sequence ID" value="KAK3741126.1"/>
    <property type="molecule type" value="Genomic_DNA"/>
</dbReference>
<keyword evidence="2" id="KW-1185">Reference proteome</keyword>
<comment type="caution">
    <text evidence="1">The sequence shown here is derived from an EMBL/GenBank/DDBJ whole genome shotgun (WGS) entry which is preliminary data.</text>
</comment>
<dbReference type="AlphaFoldDB" id="A0AAE1CX35"/>
<organism evidence="1 2">
    <name type="scientific">Elysia crispata</name>
    <name type="common">lettuce slug</name>
    <dbReference type="NCBI Taxonomy" id="231223"/>
    <lineage>
        <taxon>Eukaryota</taxon>
        <taxon>Metazoa</taxon>
        <taxon>Spiralia</taxon>
        <taxon>Lophotrochozoa</taxon>
        <taxon>Mollusca</taxon>
        <taxon>Gastropoda</taxon>
        <taxon>Heterobranchia</taxon>
        <taxon>Euthyneura</taxon>
        <taxon>Panpulmonata</taxon>
        <taxon>Sacoglossa</taxon>
        <taxon>Placobranchoidea</taxon>
        <taxon>Plakobranchidae</taxon>
        <taxon>Elysia</taxon>
    </lineage>
</organism>
<evidence type="ECO:0000313" key="1">
    <source>
        <dbReference type="EMBL" id="KAK3741126.1"/>
    </source>
</evidence>
<reference evidence="1" key="1">
    <citation type="journal article" date="2023" name="G3 (Bethesda)">
        <title>A reference genome for the long-term kleptoplast-retaining sea slug Elysia crispata morphotype clarki.</title>
        <authorList>
            <person name="Eastman K.E."/>
            <person name="Pendleton A.L."/>
            <person name="Shaikh M.A."/>
            <person name="Suttiyut T."/>
            <person name="Ogas R."/>
            <person name="Tomko P."/>
            <person name="Gavelis G."/>
            <person name="Widhalm J.R."/>
            <person name="Wisecaver J.H."/>
        </authorList>
    </citation>
    <scope>NUCLEOTIDE SEQUENCE</scope>
    <source>
        <strain evidence="1">ECLA1</strain>
    </source>
</reference>
<evidence type="ECO:0000313" key="2">
    <source>
        <dbReference type="Proteomes" id="UP001283361"/>
    </source>
</evidence>
<proteinExistence type="predicted"/>
<sequence length="69" mass="8086">MVERAEAHLKHGMRVQAQTIYSESKHTLTQKPEPQLDFTLTLIDQVWEQRYINDPVPIAQDTRRVIGKE</sequence>